<dbReference type="NCBIfam" id="TIGR01352">
    <property type="entry name" value="tonB_Cterm"/>
    <property type="match status" value="1"/>
</dbReference>
<dbReference type="GO" id="GO:0015031">
    <property type="term" value="P:protein transport"/>
    <property type="evidence" value="ECO:0007669"/>
    <property type="project" value="UniProtKB-KW"/>
</dbReference>
<protein>
    <recommendedName>
        <fullName evidence="11">TonB C-terminal domain-containing protein</fullName>
    </recommendedName>
</protein>
<evidence type="ECO:0000313" key="13">
    <source>
        <dbReference type="Proteomes" id="UP000288227"/>
    </source>
</evidence>
<feature type="domain" description="TonB C-terminal" evidence="11">
    <location>
        <begin position="407"/>
        <end position="503"/>
    </location>
</feature>
<evidence type="ECO:0000313" key="12">
    <source>
        <dbReference type="EMBL" id="GCC53053.1"/>
    </source>
</evidence>
<dbReference type="GO" id="GO:0031992">
    <property type="term" value="F:energy transducer activity"/>
    <property type="evidence" value="ECO:0007669"/>
    <property type="project" value="TreeGrafter"/>
</dbReference>
<feature type="transmembrane region" description="Helical" evidence="10">
    <location>
        <begin position="269"/>
        <end position="288"/>
    </location>
</feature>
<reference evidence="12 13" key="1">
    <citation type="submission" date="2018-11" db="EMBL/GenBank/DDBJ databases">
        <title>Chryseotalea sanarue gen. nov., sp., nov., a member of the family Cytophagaceae, isolated from a brackish lake in Hamamatsu Japan.</title>
        <authorList>
            <person name="Maejima Y."/>
            <person name="Iino T."/>
            <person name="Muraguchi Y."/>
            <person name="Fukuda K."/>
            <person name="Ohkuma M."/>
            <person name="Moriuchi R."/>
            <person name="Dohra H."/>
            <person name="Kimbara K."/>
            <person name="Shintani M."/>
        </authorList>
    </citation>
    <scope>NUCLEOTIDE SEQUENCE [LARGE SCALE GENOMIC DNA]</scope>
    <source>
        <strain evidence="12 13">Ys</strain>
    </source>
</reference>
<dbReference type="InterPro" id="IPR006260">
    <property type="entry name" value="TonB/TolA_C"/>
</dbReference>
<evidence type="ECO:0000256" key="6">
    <source>
        <dbReference type="ARBA" id="ARBA00022692"/>
    </source>
</evidence>
<dbReference type="RefSeq" id="WP_127123699.1">
    <property type="nucleotide sequence ID" value="NZ_BHXQ01000006.1"/>
</dbReference>
<keyword evidence="5" id="KW-0997">Cell inner membrane</keyword>
<feature type="transmembrane region" description="Helical" evidence="10">
    <location>
        <begin position="37"/>
        <end position="58"/>
    </location>
</feature>
<gene>
    <name evidence="12" type="ORF">SanaruYs_32940</name>
</gene>
<comment type="caution">
    <text evidence="12">The sequence shown here is derived from an EMBL/GenBank/DDBJ whole genome shotgun (WGS) entry which is preliminary data.</text>
</comment>
<dbReference type="Pfam" id="PF13715">
    <property type="entry name" value="CarbopepD_reg_2"/>
    <property type="match status" value="1"/>
</dbReference>
<keyword evidence="6 10" id="KW-0812">Transmembrane</keyword>
<dbReference type="InterPro" id="IPR051045">
    <property type="entry name" value="TonB-dependent_transducer"/>
</dbReference>
<keyword evidence="8 10" id="KW-1133">Transmembrane helix</keyword>
<dbReference type="InterPro" id="IPR037682">
    <property type="entry name" value="TonB_C"/>
</dbReference>
<dbReference type="SUPFAM" id="SSF74653">
    <property type="entry name" value="TolA/TonB C-terminal domain"/>
    <property type="match status" value="1"/>
</dbReference>
<dbReference type="OrthoDB" id="1522859at2"/>
<dbReference type="SUPFAM" id="SSF49464">
    <property type="entry name" value="Carboxypeptidase regulatory domain-like"/>
    <property type="match status" value="1"/>
</dbReference>
<evidence type="ECO:0000256" key="9">
    <source>
        <dbReference type="ARBA" id="ARBA00023136"/>
    </source>
</evidence>
<dbReference type="GO" id="GO:0098797">
    <property type="term" value="C:plasma membrane protein complex"/>
    <property type="evidence" value="ECO:0007669"/>
    <property type="project" value="TreeGrafter"/>
</dbReference>
<comment type="subcellular location">
    <subcellularLocation>
        <location evidence="1">Cell inner membrane</location>
        <topology evidence="1">Single-pass membrane protein</topology>
        <orientation evidence="1">Periplasmic side</orientation>
    </subcellularLocation>
</comment>
<evidence type="ECO:0000256" key="1">
    <source>
        <dbReference type="ARBA" id="ARBA00004383"/>
    </source>
</evidence>
<sequence length="589" mass="65712">MNNFLNYLLEASIAMSLFYGIYYLILRKETNFHFVRLYLLASLIGLLVFPFINVSLLADNSLVPTVSDAIPTYWLPEIVVGGEVVKNELSLTTWQIVALIYSTGIFLLFVRLFIQLNSLINYLKKSIVQSTAKTFVLEVTDDKPTFSFFNYIIIGQAHLLSDEEKQKIVAHELIHVARYHSLDILFVNTISILFWFNPIIYLYKKALVQVHEFEADSRAVTNHDVDQYCGLLAKVALHSAEFPIANHFNNSLTLKRIAMLKNMKHAMASWKKVILLPLVALVVLVVACDDQIMNDLKMVTDQSTVVTDYPVEVQKTIDDIKAKNPKAEVQVVGVMNNDKTALENLEKSVDTNEIRSVHIVVPTEKRKNDFESYIVIEKGGILNQVASMTSQNGEIFTVVEQTAQPVGGMPALYALLGKNMQYPAEARRKNNQGKVFVQFIVNENGALSDFTVLKGIGDGCDEEAVRILSLSPNWIPGKQRGIAVKQRMVLPITFALSESNSYSTVTFGEVSTSGKDFKVVINYLDGNKKITGNIKDENGKPLSGVNVVLENGTLGTISNTDGNFEITPNVSAGRLAISYIGYNIKYVPF</sequence>
<comment type="similarity">
    <text evidence="2">Belongs to the TonB family.</text>
</comment>
<dbReference type="Gene3D" id="3.30.1150.10">
    <property type="match status" value="1"/>
</dbReference>
<dbReference type="EMBL" id="BHXQ01000006">
    <property type="protein sequence ID" value="GCC53053.1"/>
    <property type="molecule type" value="Genomic_DNA"/>
</dbReference>
<evidence type="ECO:0000256" key="2">
    <source>
        <dbReference type="ARBA" id="ARBA00006555"/>
    </source>
</evidence>
<evidence type="ECO:0000256" key="7">
    <source>
        <dbReference type="ARBA" id="ARBA00022927"/>
    </source>
</evidence>
<evidence type="ECO:0000256" key="3">
    <source>
        <dbReference type="ARBA" id="ARBA00022448"/>
    </source>
</evidence>
<dbReference type="InterPro" id="IPR008756">
    <property type="entry name" value="Peptidase_M56"/>
</dbReference>
<feature type="transmembrane region" description="Helical" evidence="10">
    <location>
        <begin position="94"/>
        <end position="114"/>
    </location>
</feature>
<evidence type="ECO:0000256" key="10">
    <source>
        <dbReference type="SAM" id="Phobius"/>
    </source>
</evidence>
<feature type="transmembrane region" description="Helical" evidence="10">
    <location>
        <begin position="6"/>
        <end position="25"/>
    </location>
</feature>
<keyword evidence="3" id="KW-0813">Transport</keyword>
<dbReference type="Proteomes" id="UP000288227">
    <property type="component" value="Unassembled WGS sequence"/>
</dbReference>
<dbReference type="AlphaFoldDB" id="A0A401UDU1"/>
<keyword evidence="4" id="KW-1003">Cell membrane</keyword>
<dbReference type="GO" id="GO:0055085">
    <property type="term" value="P:transmembrane transport"/>
    <property type="evidence" value="ECO:0007669"/>
    <property type="project" value="InterPro"/>
</dbReference>
<accession>A0A401UDU1</accession>
<feature type="transmembrane region" description="Helical" evidence="10">
    <location>
        <begin position="184"/>
        <end position="203"/>
    </location>
</feature>
<dbReference type="InterPro" id="IPR008969">
    <property type="entry name" value="CarboxyPept-like_regulatory"/>
</dbReference>
<name>A0A401UDU1_9BACT</name>
<dbReference type="Pfam" id="PF05569">
    <property type="entry name" value="Peptidase_M56"/>
    <property type="match status" value="1"/>
</dbReference>
<keyword evidence="13" id="KW-1185">Reference proteome</keyword>
<keyword evidence="9 10" id="KW-0472">Membrane</keyword>
<dbReference type="Pfam" id="PF03544">
    <property type="entry name" value="TonB_C"/>
    <property type="match status" value="1"/>
</dbReference>
<evidence type="ECO:0000259" key="11">
    <source>
        <dbReference type="PROSITE" id="PS52015"/>
    </source>
</evidence>
<dbReference type="PANTHER" id="PTHR33446:SF2">
    <property type="entry name" value="PROTEIN TONB"/>
    <property type="match status" value="1"/>
</dbReference>
<evidence type="ECO:0000256" key="5">
    <source>
        <dbReference type="ARBA" id="ARBA00022519"/>
    </source>
</evidence>
<dbReference type="PANTHER" id="PTHR33446">
    <property type="entry name" value="PROTEIN TONB-RELATED"/>
    <property type="match status" value="1"/>
</dbReference>
<organism evidence="12 13">
    <name type="scientific">Chryseotalea sanaruensis</name>
    <dbReference type="NCBI Taxonomy" id="2482724"/>
    <lineage>
        <taxon>Bacteria</taxon>
        <taxon>Pseudomonadati</taxon>
        <taxon>Bacteroidota</taxon>
        <taxon>Cytophagia</taxon>
        <taxon>Cytophagales</taxon>
        <taxon>Chryseotaleaceae</taxon>
        <taxon>Chryseotalea</taxon>
    </lineage>
</organism>
<evidence type="ECO:0000256" key="8">
    <source>
        <dbReference type="ARBA" id="ARBA00022989"/>
    </source>
</evidence>
<dbReference type="CDD" id="cd07341">
    <property type="entry name" value="M56_BlaR1_MecR1_like"/>
    <property type="match status" value="1"/>
</dbReference>
<evidence type="ECO:0000256" key="4">
    <source>
        <dbReference type="ARBA" id="ARBA00022475"/>
    </source>
</evidence>
<dbReference type="PROSITE" id="PS52015">
    <property type="entry name" value="TONB_CTD"/>
    <property type="match status" value="1"/>
</dbReference>
<keyword evidence="7" id="KW-0653">Protein transport</keyword>
<proteinExistence type="inferred from homology"/>